<proteinExistence type="predicted"/>
<comment type="caution">
    <text evidence="2">The sequence shown here is derived from an EMBL/GenBank/DDBJ whole genome shotgun (WGS) entry which is preliminary data.</text>
</comment>
<protein>
    <submittedName>
        <fullName evidence="2">Uncharacterized protein</fullName>
    </submittedName>
</protein>
<accession>A0ABV8NPS9</accession>
<dbReference type="EMBL" id="JBHSBY010000125">
    <property type="protein sequence ID" value="MFC4197709.1"/>
    <property type="molecule type" value="Genomic_DNA"/>
</dbReference>
<evidence type="ECO:0000313" key="3">
    <source>
        <dbReference type="Proteomes" id="UP001595792"/>
    </source>
</evidence>
<name>A0ABV8NPS9_9SPHI</name>
<feature type="compositionally biased region" description="Basic and acidic residues" evidence="1">
    <location>
        <begin position="39"/>
        <end position="55"/>
    </location>
</feature>
<dbReference type="RefSeq" id="WP_378961345.1">
    <property type="nucleotide sequence ID" value="NZ_JBHRXC010000001.1"/>
</dbReference>
<evidence type="ECO:0000256" key="1">
    <source>
        <dbReference type="SAM" id="MobiDB-lite"/>
    </source>
</evidence>
<evidence type="ECO:0000313" key="2">
    <source>
        <dbReference type="EMBL" id="MFC4197709.1"/>
    </source>
</evidence>
<dbReference type="Proteomes" id="UP001595792">
    <property type="component" value="Unassembled WGS sequence"/>
</dbReference>
<reference evidence="3" key="1">
    <citation type="journal article" date="2019" name="Int. J. Syst. Evol. Microbiol.">
        <title>The Global Catalogue of Microorganisms (GCM) 10K type strain sequencing project: providing services to taxonomists for standard genome sequencing and annotation.</title>
        <authorList>
            <consortium name="The Broad Institute Genomics Platform"/>
            <consortium name="The Broad Institute Genome Sequencing Center for Infectious Disease"/>
            <person name="Wu L."/>
            <person name="Ma J."/>
        </authorList>
    </citation>
    <scope>NUCLEOTIDE SEQUENCE [LARGE SCALE GENOMIC DNA]</scope>
    <source>
        <strain evidence="3">CCM 8689</strain>
    </source>
</reference>
<feature type="region of interest" description="Disordered" evidence="1">
    <location>
        <begin position="1"/>
        <end position="82"/>
    </location>
</feature>
<feature type="compositionally biased region" description="Polar residues" evidence="1">
    <location>
        <begin position="1"/>
        <end position="32"/>
    </location>
</feature>
<keyword evidence="3" id="KW-1185">Reference proteome</keyword>
<gene>
    <name evidence="2" type="ORF">ACFOUY_13475</name>
</gene>
<sequence length="187" mass="20724">MKTTVIESNKKGNLNSSAINAKAENNATQPKTNGLPLSKEFDEKPKGETEAKKAETPAPTEQPKPQDAPKAEAIQSQPEQVKPEAQKIVLNLESTLKLVEELHRRKIQRDRLLDTIDTLEAFEVAQIDDADETEANHFQGCVLTIEDDNRRKFTTKNPVIIQAVAQFVNSMCVNRLAEIEAGIIIPA</sequence>
<organism evidence="2 3">
    <name type="scientific">Pedobacter jamesrossensis</name>
    <dbReference type="NCBI Taxonomy" id="1908238"/>
    <lineage>
        <taxon>Bacteria</taxon>
        <taxon>Pseudomonadati</taxon>
        <taxon>Bacteroidota</taxon>
        <taxon>Sphingobacteriia</taxon>
        <taxon>Sphingobacteriales</taxon>
        <taxon>Sphingobacteriaceae</taxon>
        <taxon>Pedobacter</taxon>
    </lineage>
</organism>